<keyword evidence="2 4" id="KW-0863">Zinc-finger</keyword>
<dbReference type="OrthoDB" id="8062037at2759"/>
<feature type="domain" description="RING-type" evidence="6">
    <location>
        <begin position="706"/>
        <end position="747"/>
    </location>
</feature>
<dbReference type="Pfam" id="PF13639">
    <property type="entry name" value="zf-RING_2"/>
    <property type="match status" value="1"/>
</dbReference>
<dbReference type="FunFam" id="3.30.40.10:FF:000594">
    <property type="entry name" value="RING/U-box superfamily protein"/>
    <property type="match status" value="1"/>
</dbReference>
<reference evidence="8" key="1">
    <citation type="journal article" date="2019" name="Gigascience">
        <title>De novo genome assembly of the endangered Acer yangbiense, a plant species with extremely small populations endemic to Yunnan Province, China.</title>
        <authorList>
            <person name="Yang J."/>
            <person name="Wariss H.M."/>
            <person name="Tao L."/>
            <person name="Zhang R."/>
            <person name="Yun Q."/>
            <person name="Hollingsworth P."/>
            <person name="Dao Z."/>
            <person name="Luo G."/>
            <person name="Guo H."/>
            <person name="Ma Y."/>
            <person name="Sun W."/>
        </authorList>
    </citation>
    <scope>NUCLEOTIDE SEQUENCE [LARGE SCALE GENOMIC DNA]</scope>
    <source>
        <strain evidence="8">cv. Malutang</strain>
    </source>
</reference>
<comment type="caution">
    <text evidence="7">The sequence shown here is derived from an EMBL/GenBank/DDBJ whole genome shotgun (WGS) entry which is preliminary data.</text>
</comment>
<keyword evidence="1" id="KW-0479">Metal-binding</keyword>
<dbReference type="GO" id="GO:0008270">
    <property type="term" value="F:zinc ion binding"/>
    <property type="evidence" value="ECO:0007669"/>
    <property type="project" value="UniProtKB-KW"/>
</dbReference>
<feature type="region of interest" description="Disordered" evidence="5">
    <location>
        <begin position="385"/>
        <end position="451"/>
    </location>
</feature>
<dbReference type="SMART" id="SM00744">
    <property type="entry name" value="RINGv"/>
    <property type="match status" value="1"/>
</dbReference>
<dbReference type="EMBL" id="VAHF01000001">
    <property type="protein sequence ID" value="TXG72527.1"/>
    <property type="molecule type" value="Genomic_DNA"/>
</dbReference>
<feature type="compositionally biased region" description="Polar residues" evidence="5">
    <location>
        <begin position="557"/>
        <end position="588"/>
    </location>
</feature>
<dbReference type="GO" id="GO:0061630">
    <property type="term" value="F:ubiquitin protein ligase activity"/>
    <property type="evidence" value="ECO:0007669"/>
    <property type="project" value="TreeGrafter"/>
</dbReference>
<dbReference type="Proteomes" id="UP000323000">
    <property type="component" value="Chromosome 1"/>
</dbReference>
<dbReference type="SMART" id="SM00184">
    <property type="entry name" value="RING"/>
    <property type="match status" value="1"/>
</dbReference>
<evidence type="ECO:0000256" key="5">
    <source>
        <dbReference type="SAM" id="MobiDB-lite"/>
    </source>
</evidence>
<feature type="region of interest" description="Disordered" evidence="5">
    <location>
        <begin position="142"/>
        <end position="213"/>
    </location>
</feature>
<evidence type="ECO:0000313" key="8">
    <source>
        <dbReference type="Proteomes" id="UP000323000"/>
    </source>
</evidence>
<feature type="compositionally biased region" description="Basic and acidic residues" evidence="5">
    <location>
        <begin position="386"/>
        <end position="404"/>
    </location>
</feature>
<keyword evidence="3" id="KW-0862">Zinc</keyword>
<evidence type="ECO:0000259" key="6">
    <source>
        <dbReference type="PROSITE" id="PS50089"/>
    </source>
</evidence>
<dbReference type="InterPro" id="IPR001841">
    <property type="entry name" value="Znf_RING"/>
</dbReference>
<sequence length="751" mass="83838">MYYFGMYIRFWRVDPVRPKKSPNPHPSLTLKSAWHLPFLSLQFNFSSFLRLVNHAKEFLIGLGCAKSLCSFLICMMEDMDIDHVVDIPDTPDRPVARHINDGDCIGKESKLDTIALSPVENPNVSRNASLFRRTAIDKNSKHETRYSNGAQHMDKEKRNGPERLPERAFPHGKLKDFPATDRGKGQVTANGCSSLHWPPNSSKPFIKSNKGKEKIEDNTSKVVDSFIDSGKGIDLTGGSQQNHEKQTYASYHSVSPRVTGQKRLVRNGCISPYNIESRAKQLAERSQNCSNDVEQNPSKDIVSLRPCMMDVSISLSNFVVYFCSSSAAINEVNGNSPPSRDAFGCSEELGGWRSTRNLSKKADHPLSNATVSQLRRNDDVGFLGIKRHESSDNRTGKAYGHKDQNAAQTASRLVSEPDQINQPRLVGKTVSKRQKKHELTSRNRGQSSRMVSDDSEIVFIGSSGESCRPGSSTIQSYQNHGIVEIDELSPDMRHGNSQGVVCINDDDSAARARQVEADEMLALRLQEQLYHELPAFGGDEIDADMARLMQQEEAHPLSNQNHHASNPRTLSINSRRQPQSRLLPNPSNRRGIRARVHTSSGMEHLRNRVLNRSRAASSRARNLQFPLGMDLDMRLDILEALEAAVGDLSNTGTTRNISELQRDFNENDYEMLLALDENNHQSGASTNQINSLPLSTVQNDNFEEACAICLDTPAIGETIRHLPCMHKFHKDCIDPWLSRKSSCPVCKSSVT</sequence>
<dbReference type="SUPFAM" id="SSF57850">
    <property type="entry name" value="RING/U-box"/>
    <property type="match status" value="1"/>
</dbReference>
<accession>A0A5C7IT61</accession>
<dbReference type="InterPro" id="IPR013083">
    <property type="entry name" value="Znf_RING/FYVE/PHD"/>
</dbReference>
<evidence type="ECO:0000256" key="2">
    <source>
        <dbReference type="ARBA" id="ARBA00022771"/>
    </source>
</evidence>
<proteinExistence type="predicted"/>
<name>A0A5C7IT61_9ROSI</name>
<feature type="compositionally biased region" description="Basic and acidic residues" evidence="5">
    <location>
        <begin position="152"/>
        <end position="184"/>
    </location>
</feature>
<evidence type="ECO:0000256" key="4">
    <source>
        <dbReference type="PROSITE-ProRule" id="PRU00175"/>
    </source>
</evidence>
<dbReference type="PROSITE" id="PS50089">
    <property type="entry name" value="ZF_RING_2"/>
    <property type="match status" value="1"/>
</dbReference>
<dbReference type="InterPro" id="IPR011016">
    <property type="entry name" value="Znf_RING-CH"/>
</dbReference>
<dbReference type="PANTHER" id="PTHR45931:SF25">
    <property type="entry name" value="E3 UBIQUITIN-PROTEIN LIGASE RLIM-LIKE ISOFORM X1"/>
    <property type="match status" value="1"/>
</dbReference>
<dbReference type="AlphaFoldDB" id="A0A5C7IT61"/>
<protein>
    <recommendedName>
        <fullName evidence="6">RING-type domain-containing protein</fullName>
    </recommendedName>
</protein>
<dbReference type="CDD" id="cd16454">
    <property type="entry name" value="RING-H2_PA-TM-RING"/>
    <property type="match status" value="1"/>
</dbReference>
<evidence type="ECO:0000256" key="1">
    <source>
        <dbReference type="ARBA" id="ARBA00022723"/>
    </source>
</evidence>
<gene>
    <name evidence="7" type="ORF">EZV62_001106</name>
</gene>
<dbReference type="PANTHER" id="PTHR45931">
    <property type="entry name" value="SI:CH211-59O9.10"/>
    <property type="match status" value="1"/>
</dbReference>
<feature type="region of interest" description="Disordered" evidence="5">
    <location>
        <begin position="554"/>
        <end position="592"/>
    </location>
</feature>
<dbReference type="Gene3D" id="3.30.40.10">
    <property type="entry name" value="Zinc/RING finger domain, C3HC4 (zinc finger)"/>
    <property type="match status" value="1"/>
</dbReference>
<dbReference type="GO" id="GO:0005634">
    <property type="term" value="C:nucleus"/>
    <property type="evidence" value="ECO:0007669"/>
    <property type="project" value="TreeGrafter"/>
</dbReference>
<dbReference type="InterPro" id="IPR051834">
    <property type="entry name" value="RING_finger_E3_ligase"/>
</dbReference>
<organism evidence="7 8">
    <name type="scientific">Acer yangbiense</name>
    <dbReference type="NCBI Taxonomy" id="1000413"/>
    <lineage>
        <taxon>Eukaryota</taxon>
        <taxon>Viridiplantae</taxon>
        <taxon>Streptophyta</taxon>
        <taxon>Embryophyta</taxon>
        <taxon>Tracheophyta</taxon>
        <taxon>Spermatophyta</taxon>
        <taxon>Magnoliopsida</taxon>
        <taxon>eudicotyledons</taxon>
        <taxon>Gunneridae</taxon>
        <taxon>Pentapetalae</taxon>
        <taxon>rosids</taxon>
        <taxon>malvids</taxon>
        <taxon>Sapindales</taxon>
        <taxon>Sapindaceae</taxon>
        <taxon>Hippocastanoideae</taxon>
        <taxon>Acereae</taxon>
        <taxon>Acer</taxon>
    </lineage>
</organism>
<feature type="compositionally biased region" description="Polar residues" evidence="5">
    <location>
        <begin position="405"/>
        <end position="422"/>
    </location>
</feature>
<evidence type="ECO:0000256" key="3">
    <source>
        <dbReference type="ARBA" id="ARBA00022833"/>
    </source>
</evidence>
<keyword evidence="8" id="KW-1185">Reference proteome</keyword>
<evidence type="ECO:0000313" key="7">
    <source>
        <dbReference type="EMBL" id="TXG72527.1"/>
    </source>
</evidence>
<feature type="compositionally biased region" description="Polar residues" evidence="5">
    <location>
        <begin position="187"/>
        <end position="203"/>
    </location>
</feature>
<dbReference type="GO" id="GO:0006511">
    <property type="term" value="P:ubiquitin-dependent protein catabolic process"/>
    <property type="evidence" value="ECO:0007669"/>
    <property type="project" value="TreeGrafter"/>
</dbReference>